<evidence type="ECO:0000313" key="1">
    <source>
        <dbReference type="EMBL" id="SFZ81539.1"/>
    </source>
</evidence>
<dbReference type="InterPro" id="IPR008727">
    <property type="entry name" value="PAAR_motif"/>
</dbReference>
<dbReference type="RefSeq" id="WP_100211012.1">
    <property type="nucleotide sequence ID" value="NZ_CP138495.1"/>
</dbReference>
<dbReference type="AlphaFoldDB" id="A0A2H1E961"/>
<dbReference type="Gene3D" id="2.60.200.60">
    <property type="match status" value="2"/>
</dbReference>
<sequence length="241" mass="25945">MPGPVATVGSMHVCPLCSGKTPHVGGPISQGEPNILINEKPAATQGSMCICTGPPDMVAQGDSFVFFNGKPVACVGDMTAHGGVITSGESNVLISNASTTPSVTMPRKRIPFPEITFTDRILAKASGNGKKLKEAEANQEKLKEETTGTPRIYNLQWLKEEKIIRKSKVLKEVTLKANVANIADGETISFAIKKPMVTKNKDGEITEKEEEIITLKGIVEDHTVTVTWEVADATQDQEETR</sequence>
<accession>A0A2H1E961</accession>
<protein>
    <submittedName>
        <fullName evidence="1">PAAR repeat-containing protein</fullName>
    </submittedName>
</protein>
<keyword evidence="2" id="KW-1185">Reference proteome</keyword>
<dbReference type="Proteomes" id="UP000231564">
    <property type="component" value="Chromosome MARIT"/>
</dbReference>
<reference evidence="1 2" key="1">
    <citation type="submission" date="2016-11" db="EMBL/GenBank/DDBJ databases">
        <authorList>
            <person name="Jaros S."/>
            <person name="Januszkiewicz K."/>
            <person name="Wedrychowicz H."/>
        </authorList>
    </citation>
    <scope>NUCLEOTIDE SEQUENCE [LARGE SCALE GENOMIC DNA]</scope>
    <source>
        <strain evidence="1">NCIMB 2154T</strain>
    </source>
</reference>
<name>A0A2H1E961_9FLAO</name>
<proteinExistence type="predicted"/>
<organism evidence="1 2">
    <name type="scientific">Tenacibaculum maritimum NCIMB 2154</name>
    <dbReference type="NCBI Taxonomy" id="1349785"/>
    <lineage>
        <taxon>Bacteria</taxon>
        <taxon>Pseudomonadati</taxon>
        <taxon>Bacteroidota</taxon>
        <taxon>Flavobacteriia</taxon>
        <taxon>Flavobacteriales</taxon>
        <taxon>Flavobacteriaceae</taxon>
        <taxon>Tenacibaculum</taxon>
    </lineage>
</organism>
<dbReference type="Pfam" id="PF05488">
    <property type="entry name" value="PAAR_motif"/>
    <property type="match status" value="1"/>
</dbReference>
<dbReference type="GeneID" id="93955508"/>
<dbReference type="KEGG" id="tmar:MARIT_1161"/>
<gene>
    <name evidence="1" type="ORF">MARIT_1161</name>
</gene>
<dbReference type="OrthoDB" id="9807902at2"/>
<dbReference type="STRING" id="1349785.GCA_000509405_00192"/>
<dbReference type="CDD" id="cd14738">
    <property type="entry name" value="PAAR_2"/>
    <property type="match status" value="1"/>
</dbReference>
<evidence type="ECO:0000313" key="2">
    <source>
        <dbReference type="Proteomes" id="UP000231564"/>
    </source>
</evidence>
<dbReference type="EMBL" id="LT634361">
    <property type="protein sequence ID" value="SFZ81539.1"/>
    <property type="molecule type" value="Genomic_DNA"/>
</dbReference>